<keyword evidence="19" id="KW-1015">Disulfide bond</keyword>
<name>A0A9Q0N7Y2_9DIPT</name>
<evidence type="ECO:0000256" key="14">
    <source>
        <dbReference type="ARBA" id="ARBA00022833"/>
    </source>
</evidence>
<keyword evidence="15" id="KW-0735">Signal-anchor</keyword>
<keyword evidence="8" id="KW-0336">GPI-anchor</keyword>
<evidence type="ECO:0000256" key="21">
    <source>
        <dbReference type="ARBA" id="ARBA00023288"/>
    </source>
</evidence>
<sequence length="1876" mass="214369">MWKLLLILVLSVTFACSFSPINVISVPKLPTPVIQQQEPTYRLPTNVLPFKYTLTIYVDLEEEIFSGNVTINLEVTATTTSIHLNYKDLIVDWQNARLASDASGENFSVINQVDRPIEQIYELHFESILDVGTYTLELQFEGNIRDDLTGLYKSSYAFANDTLSETRYLAATHLEPTYARSVFPCFDEPAFKAKFSVSIIHNRKYRALSNMPLLREPELISGTSDLKTSFMDTNVNMSTYLLAFVVAEEYDFYTEPPGMLRVDASVHDIHRVEFAQNFGIRSLNWFENWLDKSYQLPKLDMVNIPTFLFGAMENWGLIMYRDPLLFRDEKDILKLPARTQQSGALLITHELAHMWFGNEVTPEFWTFIWLSEGFARFFEYYTTDALLPSWNLMHQYLVLNFQSSLSQDDKMSVRAMTTDVAEPDVINEIVIRMFQHVMGMEVFQSALRSYLSDRSFSTTNPDHLFRHFQNAIRAAGINLPDTIKNLFETWSNNAGYPVVKVTRNAEAQTIIFQQSRFFVNPSEAQGLTFPEQWIPINFATSVNRDFEDTKPNFWISPNSNSQSRTVDGPSNESWIVVNKQLTGYYRVQYDSHNYDLLIAEVNGENWKNIHVLNRAQLLDDAINLAKARYIDINIAFGFLNSLRLEKDLPEAYAPWATAHNALTYLNGYLKGHRNYDLFQSFVANICSEAYSNVEVNMVETRHLHRIHRLNVARWACLMGLQACLKDIEEIVDGMMVGSFEIIEEIKDFVYCSAVRYSKRLTESLGMRLVTLLVSTGKRDDAEITRIIAGLSCSIDETTISSYLHMINTTSPQIPVTAEDRRYIFTSIAAGSTTGLNMALQFFATNFLETRNSLGADKLAGIFLHIGPLMTSQEQINRINDIVNTFSSSMSSEERNAAATAVNRAKENIEWLAYHGDSISQWLKSNVGGSANIILKNSSLVFIAIAILHLYSFCHNNVATFVTFTNLGYAQEDYPYVPRVEDVPPLEDIFTTYRLPNETIPTSYDVTLRTWVHEENFQFNGSVRVNISIEESTNSITLHYRYLTVLDVSLWSGTAQVPILSQSYNETFEFFTVTVQETLEPGETYTLEIDYNGTLRNDEAGFYRSSYLADDGTRRWLATTQFESTDARHAFPCYDEPNKKATFTIRITHDPSYSAISNMPDTSRTENEDGSVTTEFEETPLMSTYLVAFIVSDFGNLSSSDPRDVPQRTFARPNAVNQSTLMLSAGERIMDALEIYLGVNYSLPKMDQAGIPDFSAGAMENWGLVTYRESYFFYVENVTTYTSVLGTVKVIAHEYVHQWFGNLVSPAWWTYLWLNEGFARFVEHIGVNLVYPDWQMIDYFLVRTMQNVFQSDALATSRPMSQYVEHPNDIERQFTNIAYDKAGSVIRMFMNVLTEATFVKGLNLYLNEMSFSNAAEGDLFAALNTAAREDSAIPPEIDIATTMGSWSRQAGFPVVTARRNYTEGATQTVTLSQERYFTTQPSTPDNSTWWIPINFATTRSYNFQNTTADVWFPQNYELVNFTIQVPTLAANDWLIINKQETGYYRVLYDEQNYRLLSDAVWNDISLFHNLNRAQLIDDTYNFVRTGRLTYSTFLDVARFLEFESEYAAWYPAITAFTALDRYFAGHDGYPKFREFLGNLIEHLYSWVGIRDQTGEPHMRKYSRTIAINWACNMGSVHCRSDATRELRALITSGGDFHQNVRDVAYCAALRSGNQNDFDFVWNRLLNSEDTTVRNLLLTALGCPSSNILLNQYIRSSLNSTNDRDIVYRAGEPLRVFNAVYQSGLAGLEIALRFLQENIQEAYNTFGSTNFGNTLTGMAQRIGSDRLIEQFNILLISAQEANLATPTTINRAREYVEENVSWLTIHGDIIFDWLNENF</sequence>
<evidence type="ECO:0000313" key="30">
    <source>
        <dbReference type="Proteomes" id="UP001151699"/>
    </source>
</evidence>
<evidence type="ECO:0000256" key="2">
    <source>
        <dbReference type="ARBA" id="ARBA00004606"/>
    </source>
</evidence>
<dbReference type="GO" id="GO:0016285">
    <property type="term" value="F:alanyl aminopeptidase activity"/>
    <property type="evidence" value="ECO:0007669"/>
    <property type="project" value="UniProtKB-EC"/>
</dbReference>
<evidence type="ECO:0000313" key="29">
    <source>
        <dbReference type="EMBL" id="KAJ6645269.1"/>
    </source>
</evidence>
<dbReference type="Gene3D" id="1.25.50.20">
    <property type="match status" value="2"/>
</dbReference>
<comment type="cofactor">
    <cofactor evidence="23">
        <name>Zn(2+)</name>
        <dbReference type="ChEBI" id="CHEBI:29105"/>
    </cofactor>
    <text evidence="23">Binds 1 zinc ion per subunit.</text>
</comment>
<feature type="domain" description="ERAP1-like C-terminal" evidence="27">
    <location>
        <begin position="574"/>
        <end position="883"/>
    </location>
</feature>
<feature type="domain" description="Peptidase M1 membrane alanine aminopeptidase" evidence="26">
    <location>
        <begin position="1224"/>
        <end position="1427"/>
    </location>
</feature>
<evidence type="ECO:0000256" key="7">
    <source>
        <dbReference type="ARBA" id="ARBA00022475"/>
    </source>
</evidence>
<proteinExistence type="inferred from homology"/>
<keyword evidence="17" id="KW-0482">Metalloprotease</keyword>
<feature type="chain" id="PRO_5040414325" description="Aminopeptidase N" evidence="25">
    <location>
        <begin position="18"/>
        <end position="1876"/>
    </location>
</feature>
<evidence type="ECO:0000256" key="4">
    <source>
        <dbReference type="ARBA" id="ARBA00010136"/>
    </source>
</evidence>
<evidence type="ECO:0000256" key="8">
    <source>
        <dbReference type="ARBA" id="ARBA00022622"/>
    </source>
</evidence>
<dbReference type="OrthoDB" id="10031169at2759"/>
<comment type="catalytic activity">
    <reaction evidence="1">
        <text>Release of an N-terminal amino acid, Xaa-|-Yaa- from a peptide, amide or arylamide. Xaa is preferably Ala, but may be most amino acids including Pro (slow action). When a terminal hydrophobic residue is followed by a prolyl residue, the two may be released as an intact Xaa-Pro dipeptide.</text>
        <dbReference type="EC" id="3.4.11.2"/>
    </reaction>
</comment>
<keyword evidence="14 23" id="KW-0862">Zinc</keyword>
<feature type="site" description="Transition state stabilizer" evidence="24">
    <location>
        <position position="1378"/>
    </location>
</feature>
<feature type="binding site" evidence="23">
    <location>
        <position position="1296"/>
    </location>
    <ligand>
        <name>Zn(2+)</name>
        <dbReference type="ChEBI" id="CHEBI:29105"/>
        <note>catalytic</note>
    </ligand>
</feature>
<dbReference type="GO" id="GO:0005737">
    <property type="term" value="C:cytoplasm"/>
    <property type="evidence" value="ECO:0007669"/>
    <property type="project" value="TreeGrafter"/>
</dbReference>
<dbReference type="FunFam" id="2.60.40.1730:FF:000013">
    <property type="entry name" value="Aminopeptidase"/>
    <property type="match status" value="1"/>
</dbReference>
<keyword evidence="20" id="KW-0325">Glycoprotein</keyword>
<evidence type="ECO:0000256" key="19">
    <source>
        <dbReference type="ARBA" id="ARBA00023157"/>
    </source>
</evidence>
<feature type="domain" description="ERAP1-like C-terminal" evidence="27">
    <location>
        <begin position="1532"/>
        <end position="1852"/>
    </location>
</feature>
<dbReference type="Gene3D" id="1.10.390.10">
    <property type="entry name" value="Neutral Protease Domain 2"/>
    <property type="match status" value="2"/>
</dbReference>
<evidence type="ECO:0000256" key="5">
    <source>
        <dbReference type="ARBA" id="ARBA00012564"/>
    </source>
</evidence>
<dbReference type="Gene3D" id="2.60.40.1730">
    <property type="entry name" value="tricorn interacting facor f3 domain"/>
    <property type="match status" value="2"/>
</dbReference>
<feature type="signal peptide" evidence="25">
    <location>
        <begin position="1"/>
        <end position="17"/>
    </location>
</feature>
<evidence type="ECO:0000256" key="25">
    <source>
        <dbReference type="SAM" id="SignalP"/>
    </source>
</evidence>
<dbReference type="InterPro" id="IPR045357">
    <property type="entry name" value="Aminopeptidase_N-like_N"/>
</dbReference>
<dbReference type="InterPro" id="IPR050344">
    <property type="entry name" value="Peptidase_M1_aminopeptidases"/>
</dbReference>
<dbReference type="InterPro" id="IPR027268">
    <property type="entry name" value="Peptidase_M4/M1_CTD_sf"/>
</dbReference>
<dbReference type="Pfam" id="PF11838">
    <property type="entry name" value="ERAP1_C"/>
    <property type="match status" value="2"/>
</dbReference>
<evidence type="ECO:0000256" key="3">
    <source>
        <dbReference type="ARBA" id="ARBA00004609"/>
    </source>
</evidence>
<evidence type="ECO:0000256" key="6">
    <source>
        <dbReference type="ARBA" id="ARBA00015611"/>
    </source>
</evidence>
<feature type="active site" description="Proton acceptor" evidence="22">
    <location>
        <position position="1293"/>
    </location>
</feature>
<dbReference type="GO" id="GO:0006508">
    <property type="term" value="P:proteolysis"/>
    <property type="evidence" value="ECO:0007669"/>
    <property type="project" value="UniProtKB-KW"/>
</dbReference>
<evidence type="ECO:0000256" key="18">
    <source>
        <dbReference type="ARBA" id="ARBA00023136"/>
    </source>
</evidence>
<dbReference type="Pfam" id="PF17900">
    <property type="entry name" value="Peptidase_M1_N"/>
    <property type="match status" value="2"/>
</dbReference>
<dbReference type="InterPro" id="IPR024571">
    <property type="entry name" value="ERAP1-like_C_dom"/>
</dbReference>
<keyword evidence="30" id="KW-1185">Reference proteome</keyword>
<dbReference type="PANTHER" id="PTHR11533">
    <property type="entry name" value="PROTEASE M1 ZINC METALLOPROTEASE"/>
    <property type="match status" value="1"/>
</dbReference>
<organism evidence="29 30">
    <name type="scientific">Pseudolycoriella hygida</name>
    <dbReference type="NCBI Taxonomy" id="35572"/>
    <lineage>
        <taxon>Eukaryota</taxon>
        <taxon>Metazoa</taxon>
        <taxon>Ecdysozoa</taxon>
        <taxon>Arthropoda</taxon>
        <taxon>Hexapoda</taxon>
        <taxon>Insecta</taxon>
        <taxon>Pterygota</taxon>
        <taxon>Neoptera</taxon>
        <taxon>Endopterygota</taxon>
        <taxon>Diptera</taxon>
        <taxon>Nematocera</taxon>
        <taxon>Sciaroidea</taxon>
        <taxon>Sciaridae</taxon>
        <taxon>Pseudolycoriella</taxon>
    </lineage>
</organism>
<evidence type="ECO:0000256" key="13">
    <source>
        <dbReference type="ARBA" id="ARBA00022801"/>
    </source>
</evidence>
<comment type="similarity">
    <text evidence="4">Belongs to the peptidase M1 family.</text>
</comment>
<reference evidence="29" key="1">
    <citation type="submission" date="2022-07" db="EMBL/GenBank/DDBJ databases">
        <authorList>
            <person name="Trinca V."/>
            <person name="Uliana J.V.C."/>
            <person name="Torres T.T."/>
            <person name="Ward R.J."/>
            <person name="Monesi N."/>
        </authorList>
    </citation>
    <scope>NUCLEOTIDE SEQUENCE</scope>
    <source>
        <strain evidence="29">HSMRA1968</strain>
        <tissue evidence="29">Whole embryos</tissue>
    </source>
</reference>
<evidence type="ECO:0000256" key="11">
    <source>
        <dbReference type="ARBA" id="ARBA00022723"/>
    </source>
</evidence>
<evidence type="ECO:0000259" key="28">
    <source>
        <dbReference type="Pfam" id="PF17900"/>
    </source>
</evidence>
<dbReference type="SUPFAM" id="SSF55486">
    <property type="entry name" value="Metalloproteases ('zincins'), catalytic domain"/>
    <property type="match status" value="2"/>
</dbReference>
<keyword evidence="10" id="KW-0812">Transmembrane</keyword>
<dbReference type="PROSITE" id="PS51257">
    <property type="entry name" value="PROKAR_LIPOPROTEIN"/>
    <property type="match status" value="1"/>
</dbReference>
<keyword evidence="16" id="KW-1133">Transmembrane helix</keyword>
<evidence type="ECO:0000256" key="1">
    <source>
        <dbReference type="ARBA" id="ARBA00000098"/>
    </source>
</evidence>
<feature type="domain" description="Aminopeptidase N-like N-terminal" evidence="28">
    <location>
        <begin position="1000"/>
        <end position="1185"/>
    </location>
</feature>
<gene>
    <name evidence="29" type="primary">APN2_6</name>
    <name evidence="29" type="ORF">Bhyg_00473</name>
</gene>
<evidence type="ECO:0000256" key="12">
    <source>
        <dbReference type="ARBA" id="ARBA00022729"/>
    </source>
</evidence>
<evidence type="ECO:0000256" key="17">
    <source>
        <dbReference type="ARBA" id="ARBA00023049"/>
    </source>
</evidence>
<evidence type="ECO:0000256" key="10">
    <source>
        <dbReference type="ARBA" id="ARBA00022692"/>
    </source>
</evidence>
<dbReference type="GO" id="GO:0042277">
    <property type="term" value="F:peptide binding"/>
    <property type="evidence" value="ECO:0007669"/>
    <property type="project" value="TreeGrafter"/>
</dbReference>
<dbReference type="FunFam" id="2.60.40.1730:FF:000012">
    <property type="entry name" value="Aminopeptidase N"/>
    <property type="match status" value="1"/>
</dbReference>
<protein>
    <recommendedName>
        <fullName evidence="6">Aminopeptidase N</fullName>
        <ecNumber evidence="5">3.4.11.2</ecNumber>
    </recommendedName>
</protein>
<keyword evidence="13" id="KW-0378">Hydrolase</keyword>
<dbReference type="Pfam" id="PF01433">
    <property type="entry name" value="Peptidase_M1"/>
    <property type="match status" value="2"/>
</dbReference>
<evidence type="ECO:0000256" key="9">
    <source>
        <dbReference type="ARBA" id="ARBA00022670"/>
    </source>
</evidence>
<dbReference type="InterPro" id="IPR034016">
    <property type="entry name" value="M1_APN-typ"/>
</dbReference>
<evidence type="ECO:0000256" key="15">
    <source>
        <dbReference type="ARBA" id="ARBA00022968"/>
    </source>
</evidence>
<evidence type="ECO:0000259" key="27">
    <source>
        <dbReference type="Pfam" id="PF11838"/>
    </source>
</evidence>
<dbReference type="InterPro" id="IPR014782">
    <property type="entry name" value="Peptidase_M1_dom"/>
</dbReference>
<dbReference type="Gene3D" id="2.60.40.1910">
    <property type="match status" value="2"/>
</dbReference>
<evidence type="ECO:0000256" key="16">
    <source>
        <dbReference type="ARBA" id="ARBA00022989"/>
    </source>
</evidence>
<evidence type="ECO:0000256" key="20">
    <source>
        <dbReference type="ARBA" id="ARBA00023180"/>
    </source>
</evidence>
<dbReference type="SUPFAM" id="SSF63737">
    <property type="entry name" value="Leukotriene A4 hydrolase N-terminal domain"/>
    <property type="match status" value="2"/>
</dbReference>
<keyword evidence="11 23" id="KW-0479">Metal-binding</keyword>
<dbReference type="InterPro" id="IPR042097">
    <property type="entry name" value="Aminopeptidase_N-like_N_sf"/>
</dbReference>
<dbReference type="PRINTS" id="PR00756">
    <property type="entry name" value="ALADIPTASE"/>
</dbReference>
<feature type="binding site" evidence="23">
    <location>
        <position position="1315"/>
    </location>
    <ligand>
        <name>Zn(2+)</name>
        <dbReference type="ChEBI" id="CHEBI:29105"/>
        <note>catalytic</note>
    </ligand>
</feature>
<dbReference type="InterPro" id="IPR001930">
    <property type="entry name" value="Peptidase_M1"/>
</dbReference>
<keyword evidence="7" id="KW-1003">Cell membrane</keyword>
<dbReference type="GO" id="GO:0008270">
    <property type="term" value="F:zinc ion binding"/>
    <property type="evidence" value="ECO:0007669"/>
    <property type="project" value="InterPro"/>
</dbReference>
<comment type="subcellular location">
    <subcellularLocation>
        <location evidence="3">Cell membrane</location>
        <topology evidence="3">Lipid-anchor</topology>
        <topology evidence="3">GPI-anchor</topology>
    </subcellularLocation>
    <subcellularLocation>
        <location evidence="2">Membrane</location>
        <topology evidence="2">Single-pass type II membrane protein</topology>
    </subcellularLocation>
</comment>
<evidence type="ECO:0000256" key="24">
    <source>
        <dbReference type="PIRSR" id="PIRSR634016-4"/>
    </source>
</evidence>
<dbReference type="GO" id="GO:0070006">
    <property type="term" value="F:metalloaminopeptidase activity"/>
    <property type="evidence" value="ECO:0007669"/>
    <property type="project" value="TreeGrafter"/>
</dbReference>
<dbReference type="GO" id="GO:0043171">
    <property type="term" value="P:peptide catabolic process"/>
    <property type="evidence" value="ECO:0007669"/>
    <property type="project" value="TreeGrafter"/>
</dbReference>
<dbReference type="EC" id="3.4.11.2" evidence="5"/>
<dbReference type="CDD" id="cd09601">
    <property type="entry name" value="M1_APN-Q_like"/>
    <property type="match status" value="2"/>
</dbReference>
<dbReference type="Proteomes" id="UP001151699">
    <property type="component" value="Chromosome A"/>
</dbReference>
<evidence type="ECO:0000256" key="23">
    <source>
        <dbReference type="PIRSR" id="PIRSR634016-3"/>
    </source>
</evidence>
<accession>A0A9Q0N7Y2</accession>
<dbReference type="GO" id="GO:0005886">
    <property type="term" value="C:plasma membrane"/>
    <property type="evidence" value="ECO:0007669"/>
    <property type="project" value="UniProtKB-SubCell"/>
</dbReference>
<dbReference type="FunFam" id="1.25.50.20:FF:000001">
    <property type="entry name" value="Aminopeptidase"/>
    <property type="match status" value="1"/>
</dbReference>
<evidence type="ECO:0000259" key="26">
    <source>
        <dbReference type="Pfam" id="PF01433"/>
    </source>
</evidence>
<keyword evidence="29" id="KW-0031">Aminopeptidase</keyword>
<feature type="domain" description="Peptidase M1 membrane alanine aminopeptidase" evidence="26">
    <location>
        <begin position="275"/>
        <end position="490"/>
    </location>
</feature>
<dbReference type="EMBL" id="WJQU01000001">
    <property type="protein sequence ID" value="KAJ6645269.1"/>
    <property type="molecule type" value="Genomic_DNA"/>
</dbReference>
<feature type="domain" description="Aminopeptidase N-like N-terminal" evidence="28">
    <location>
        <begin position="49"/>
        <end position="241"/>
    </location>
</feature>
<feature type="binding site" evidence="23">
    <location>
        <position position="1292"/>
    </location>
    <ligand>
        <name>Zn(2+)</name>
        <dbReference type="ChEBI" id="CHEBI:29105"/>
        <note>catalytic</note>
    </ligand>
</feature>
<dbReference type="PANTHER" id="PTHR11533:SF290">
    <property type="entry name" value="AMINOPEPTIDASE"/>
    <property type="match status" value="1"/>
</dbReference>
<comment type="caution">
    <text evidence="29">The sequence shown here is derived from an EMBL/GenBank/DDBJ whole genome shotgun (WGS) entry which is preliminary data.</text>
</comment>
<keyword evidence="12 25" id="KW-0732">Signal</keyword>
<keyword evidence="18" id="KW-0472">Membrane</keyword>
<keyword evidence="21" id="KW-0449">Lipoprotein</keyword>
<dbReference type="FunFam" id="2.60.40.1910:FF:000008">
    <property type="entry name" value="Aminopeptidase"/>
    <property type="match status" value="2"/>
</dbReference>
<evidence type="ECO:0000256" key="22">
    <source>
        <dbReference type="PIRSR" id="PIRSR634016-1"/>
    </source>
</evidence>
<dbReference type="FunFam" id="1.10.390.10:FF:000019">
    <property type="entry name" value="Aminopeptidase"/>
    <property type="match status" value="1"/>
</dbReference>
<keyword evidence="9" id="KW-0645">Protease</keyword>
<dbReference type="GO" id="GO:0005615">
    <property type="term" value="C:extracellular space"/>
    <property type="evidence" value="ECO:0007669"/>
    <property type="project" value="TreeGrafter"/>
</dbReference>
<dbReference type="GO" id="GO:0098552">
    <property type="term" value="C:side of membrane"/>
    <property type="evidence" value="ECO:0007669"/>
    <property type="project" value="UniProtKB-KW"/>
</dbReference>